<dbReference type="EMBL" id="BGZK01002175">
    <property type="protein sequence ID" value="GBP91485.1"/>
    <property type="molecule type" value="Genomic_DNA"/>
</dbReference>
<evidence type="ECO:0000313" key="2">
    <source>
        <dbReference type="Proteomes" id="UP000299102"/>
    </source>
</evidence>
<sequence>MEWQWPGANVRNYLTDAKYCNKAVKPYQERYLLKPRGPRSFDFEKLIGVTAKRASVIRRADTRPDGSARYADTISPVRLRLGCVIRVEY</sequence>
<reference evidence="1 2" key="1">
    <citation type="journal article" date="2019" name="Commun. Biol.">
        <title>The bagworm genome reveals a unique fibroin gene that provides high tensile strength.</title>
        <authorList>
            <person name="Kono N."/>
            <person name="Nakamura H."/>
            <person name="Ohtoshi R."/>
            <person name="Tomita M."/>
            <person name="Numata K."/>
            <person name="Arakawa K."/>
        </authorList>
    </citation>
    <scope>NUCLEOTIDE SEQUENCE [LARGE SCALE GENOMIC DNA]</scope>
</reference>
<protein>
    <submittedName>
        <fullName evidence="1">Uncharacterized protein</fullName>
    </submittedName>
</protein>
<name>A0A4C1ZXV0_EUMVA</name>
<organism evidence="1 2">
    <name type="scientific">Eumeta variegata</name>
    <name type="common">Bagworm moth</name>
    <name type="synonym">Eumeta japonica</name>
    <dbReference type="NCBI Taxonomy" id="151549"/>
    <lineage>
        <taxon>Eukaryota</taxon>
        <taxon>Metazoa</taxon>
        <taxon>Ecdysozoa</taxon>
        <taxon>Arthropoda</taxon>
        <taxon>Hexapoda</taxon>
        <taxon>Insecta</taxon>
        <taxon>Pterygota</taxon>
        <taxon>Neoptera</taxon>
        <taxon>Endopterygota</taxon>
        <taxon>Lepidoptera</taxon>
        <taxon>Glossata</taxon>
        <taxon>Ditrysia</taxon>
        <taxon>Tineoidea</taxon>
        <taxon>Psychidae</taxon>
        <taxon>Oiketicinae</taxon>
        <taxon>Eumeta</taxon>
    </lineage>
</organism>
<dbReference type="AlphaFoldDB" id="A0A4C1ZXV0"/>
<dbReference type="Proteomes" id="UP000299102">
    <property type="component" value="Unassembled WGS sequence"/>
</dbReference>
<gene>
    <name evidence="1" type="ORF">EVAR_62285_1</name>
</gene>
<keyword evidence="2" id="KW-1185">Reference proteome</keyword>
<proteinExistence type="predicted"/>
<comment type="caution">
    <text evidence="1">The sequence shown here is derived from an EMBL/GenBank/DDBJ whole genome shotgun (WGS) entry which is preliminary data.</text>
</comment>
<evidence type="ECO:0000313" key="1">
    <source>
        <dbReference type="EMBL" id="GBP91485.1"/>
    </source>
</evidence>
<accession>A0A4C1ZXV0</accession>